<name>A0ABP0ZE28_9ASCO</name>
<dbReference type="EMBL" id="OZ022405">
    <property type="protein sequence ID" value="CAK9436097.1"/>
    <property type="molecule type" value="Genomic_DNA"/>
</dbReference>
<feature type="domain" description="Carboxymuconolactone decarboxylase-like" evidence="1">
    <location>
        <begin position="277"/>
        <end position="332"/>
    </location>
</feature>
<keyword evidence="3" id="KW-1185">Reference proteome</keyword>
<accession>A0ABP0ZE28</accession>
<dbReference type="RefSeq" id="XP_066827593.1">
    <property type="nucleotide sequence ID" value="XM_066976599.1"/>
</dbReference>
<dbReference type="PANTHER" id="PTHR28180">
    <property type="entry name" value="CONSERVED MITOCHONDRIAL PROTEIN-RELATED"/>
    <property type="match status" value="1"/>
</dbReference>
<dbReference type="InterPro" id="IPR052999">
    <property type="entry name" value="PTS1_Protein"/>
</dbReference>
<evidence type="ECO:0000313" key="2">
    <source>
        <dbReference type="EMBL" id="CAK9436097.1"/>
    </source>
</evidence>
<evidence type="ECO:0000259" key="1">
    <source>
        <dbReference type="Pfam" id="PF02627"/>
    </source>
</evidence>
<dbReference type="InterPro" id="IPR003779">
    <property type="entry name" value="CMD-like"/>
</dbReference>
<dbReference type="PANTHER" id="PTHR28180:SF2">
    <property type="entry name" value="PEROXISOMAL PROTEIN 2"/>
    <property type="match status" value="1"/>
</dbReference>
<dbReference type="Pfam" id="PF02627">
    <property type="entry name" value="CMD"/>
    <property type="match status" value="1"/>
</dbReference>
<reference evidence="2 3" key="1">
    <citation type="submission" date="2024-03" db="EMBL/GenBank/DDBJ databases">
        <authorList>
            <person name="Brejova B."/>
        </authorList>
    </citation>
    <scope>NUCLEOTIDE SEQUENCE [LARGE SCALE GENOMIC DNA]</scope>
    <source>
        <strain evidence="2 3">CBS 14171</strain>
    </source>
</reference>
<dbReference type="SUPFAM" id="SSF69118">
    <property type="entry name" value="AhpD-like"/>
    <property type="match status" value="1"/>
</dbReference>
<dbReference type="Proteomes" id="UP001497383">
    <property type="component" value="Chromosome 1"/>
</dbReference>
<gene>
    <name evidence="2" type="ORF">LODBEIA_P06550</name>
</gene>
<organism evidence="2 3">
    <name type="scientific">Lodderomyces beijingensis</name>
    <dbReference type="NCBI Taxonomy" id="1775926"/>
    <lineage>
        <taxon>Eukaryota</taxon>
        <taxon>Fungi</taxon>
        <taxon>Dikarya</taxon>
        <taxon>Ascomycota</taxon>
        <taxon>Saccharomycotina</taxon>
        <taxon>Pichiomycetes</taxon>
        <taxon>Debaryomycetaceae</taxon>
        <taxon>Candida/Lodderomyces clade</taxon>
        <taxon>Lodderomyces</taxon>
    </lineage>
</organism>
<dbReference type="Gene3D" id="1.20.1290.10">
    <property type="entry name" value="AhpD-like"/>
    <property type="match status" value="1"/>
</dbReference>
<sequence length="349" mass="39420">MSKSTSKNMSKNINKIPVSKTGYTGTKSKAKPATFLTPERLLRLAYHYPLLHNVWYLIATATLLELNLVEEIPAVLHFALRQQLYEFSNDEGKIVNNEYMLLLAEDSIKSSARCRMMYATGVKVPDILIPLVYYKHIPLNFKYTKGEDIHRKQQFIVDQVKEVVLKLVSMVGLPKVINALTLIRASTPSRLVRAEPVRPREIAPSSSSLGGEQTVDGAIDAASVNVKQIKFDLIQGSKLWNTVFSNHLGLKIKKQMLNAYPDLWYFVNNHIYSYLLSYNKYLSDKKTSLVVVACLVPQDVNPQLRGHLRGALNNGATKDEVSNTRMLSLEICQWLGKSWKEGIESVPKL</sequence>
<dbReference type="InterPro" id="IPR029032">
    <property type="entry name" value="AhpD-like"/>
</dbReference>
<proteinExistence type="predicted"/>
<dbReference type="GeneID" id="92205851"/>
<evidence type="ECO:0000313" key="3">
    <source>
        <dbReference type="Proteomes" id="UP001497383"/>
    </source>
</evidence>
<protein>
    <recommendedName>
        <fullName evidence="1">Carboxymuconolactone decarboxylase-like domain-containing protein</fullName>
    </recommendedName>
</protein>